<reference evidence="1" key="1">
    <citation type="submission" date="2015-01" db="EMBL/GenBank/DDBJ databases">
        <title>The Genome Sequence of Cladophialophora bantiana CBS 173.52.</title>
        <authorList>
            <consortium name="The Broad Institute Genomics Platform"/>
            <person name="Cuomo C."/>
            <person name="de Hoog S."/>
            <person name="Gorbushina A."/>
            <person name="Stielow B."/>
            <person name="Teixiera M."/>
            <person name="Abouelleil A."/>
            <person name="Chapman S.B."/>
            <person name="Priest M."/>
            <person name="Young S.K."/>
            <person name="Wortman J."/>
            <person name="Nusbaum C."/>
            <person name="Birren B."/>
        </authorList>
    </citation>
    <scope>NUCLEOTIDE SEQUENCE [LARGE SCALE GENOMIC DNA]</scope>
    <source>
        <strain evidence="1">CBS 173.52</strain>
    </source>
</reference>
<name>A0A0D2H885_CLAB1</name>
<dbReference type="VEuPathDB" id="FungiDB:Z519_12362"/>
<organism evidence="1 2">
    <name type="scientific">Cladophialophora bantiana (strain ATCC 10958 / CBS 173.52 / CDC B-1940 / NIH 8579)</name>
    <name type="common">Xylohypha bantiana</name>
    <dbReference type="NCBI Taxonomy" id="1442370"/>
    <lineage>
        <taxon>Eukaryota</taxon>
        <taxon>Fungi</taxon>
        <taxon>Dikarya</taxon>
        <taxon>Ascomycota</taxon>
        <taxon>Pezizomycotina</taxon>
        <taxon>Eurotiomycetes</taxon>
        <taxon>Chaetothyriomycetidae</taxon>
        <taxon>Chaetothyriales</taxon>
        <taxon>Herpotrichiellaceae</taxon>
        <taxon>Cladophialophora</taxon>
    </lineage>
</organism>
<dbReference type="AlphaFoldDB" id="A0A0D2H885"/>
<evidence type="ECO:0000313" key="2">
    <source>
        <dbReference type="Proteomes" id="UP000053789"/>
    </source>
</evidence>
<accession>A0A0D2H885</accession>
<dbReference type="GeneID" id="27705290"/>
<proteinExistence type="predicted"/>
<gene>
    <name evidence="1" type="ORF">Z519_12362</name>
</gene>
<protein>
    <submittedName>
        <fullName evidence="1">Uncharacterized protein</fullName>
    </submittedName>
</protein>
<sequence>MTVGLSLTDTGEASPGFQWSLALSHLRYYGEPVSVQTDHDQNGRNFALLRLDLYLRTGICRNMPLAEYDRFFTWLQPLVRASSLLVNRSENESADYEELVRYGRRRCKYLLGGSRMEFENRPFFGLCIPYYVTRGLATPSGLEEYLQSLRSVAESSRFVTFSVIRYCKTIADTEVVVLATATPYTWPLDQRAATDGCKPQKFHARSVAESLIFEEVV</sequence>
<dbReference type="RefSeq" id="XP_016613734.1">
    <property type="nucleotide sequence ID" value="XM_016770068.1"/>
</dbReference>
<dbReference type="HOGENOM" id="CLU_1272150_0_0_1"/>
<dbReference type="EMBL" id="KN847007">
    <property type="protein sequence ID" value="KIW87065.1"/>
    <property type="molecule type" value="Genomic_DNA"/>
</dbReference>
<evidence type="ECO:0000313" key="1">
    <source>
        <dbReference type="EMBL" id="KIW87065.1"/>
    </source>
</evidence>
<keyword evidence="2" id="KW-1185">Reference proteome</keyword>
<dbReference type="Proteomes" id="UP000053789">
    <property type="component" value="Unassembled WGS sequence"/>
</dbReference>
<dbReference type="OrthoDB" id="5354164at2759"/>